<dbReference type="PANTHER" id="PTHR43567">
    <property type="entry name" value="FLAVOREDOXIN-RELATED-RELATED"/>
    <property type="match status" value="1"/>
</dbReference>
<protein>
    <submittedName>
        <fullName evidence="5">Flavin reductase</fullName>
    </submittedName>
</protein>
<name>A0A7G9FJD1_9FIRM</name>
<proteinExistence type="inferred from homology"/>
<dbReference type="KEGG" id="wcp:H9Q76_07820"/>
<sequence>MERTATQCITYGLYMLSTVWEKKANGCIIDTCMQISHEPVQIAIAVSNQSYTCELLKKSGIFAVSILDETCTFETIKHFGYQSGRDVDKMKTLELPVNEQGIPYLGWQSVAMLGATVTEKISCGSHTLFIGTVIKSKILSEKAPLTYAEYQRRVKMYT</sequence>
<dbReference type="InterPro" id="IPR052174">
    <property type="entry name" value="Flavoredoxin"/>
</dbReference>
<dbReference type="InterPro" id="IPR002563">
    <property type="entry name" value="Flavin_Rdtase-like_dom"/>
</dbReference>
<evidence type="ECO:0000256" key="3">
    <source>
        <dbReference type="ARBA" id="ARBA00038054"/>
    </source>
</evidence>
<dbReference type="Pfam" id="PF01613">
    <property type="entry name" value="Flavin_Reduct"/>
    <property type="match status" value="1"/>
</dbReference>
<evidence type="ECO:0000313" key="6">
    <source>
        <dbReference type="Proteomes" id="UP000515819"/>
    </source>
</evidence>
<keyword evidence="6" id="KW-1185">Reference proteome</keyword>
<gene>
    <name evidence="5" type="ORF">H9Q76_07820</name>
</gene>
<organism evidence="5 6">
    <name type="scientific">Wujia chipingensis</name>
    <dbReference type="NCBI Taxonomy" id="2763670"/>
    <lineage>
        <taxon>Bacteria</taxon>
        <taxon>Bacillati</taxon>
        <taxon>Bacillota</taxon>
        <taxon>Clostridia</taxon>
        <taxon>Lachnospirales</taxon>
        <taxon>Lachnospiraceae</taxon>
        <taxon>Wujia</taxon>
    </lineage>
</organism>
<accession>A0A7G9FJD1</accession>
<dbReference type="EMBL" id="CP060632">
    <property type="protein sequence ID" value="QNL98662.1"/>
    <property type="molecule type" value="Genomic_DNA"/>
</dbReference>
<dbReference type="GO" id="GO:0016646">
    <property type="term" value="F:oxidoreductase activity, acting on the CH-NH group of donors, NAD or NADP as acceptor"/>
    <property type="evidence" value="ECO:0007669"/>
    <property type="project" value="UniProtKB-ARBA"/>
</dbReference>
<dbReference type="GO" id="GO:0010181">
    <property type="term" value="F:FMN binding"/>
    <property type="evidence" value="ECO:0007669"/>
    <property type="project" value="InterPro"/>
</dbReference>
<comment type="cofactor">
    <cofactor evidence="1">
        <name>FMN</name>
        <dbReference type="ChEBI" id="CHEBI:58210"/>
    </cofactor>
</comment>
<dbReference type="PANTHER" id="PTHR43567:SF1">
    <property type="entry name" value="FLAVOREDOXIN"/>
    <property type="match status" value="1"/>
</dbReference>
<dbReference type="SMART" id="SM00903">
    <property type="entry name" value="Flavin_Reduct"/>
    <property type="match status" value="1"/>
</dbReference>
<dbReference type="InterPro" id="IPR012349">
    <property type="entry name" value="Split_barrel_FMN-bd"/>
</dbReference>
<feature type="domain" description="Flavin reductase like" evidence="4">
    <location>
        <begin position="9"/>
        <end position="154"/>
    </location>
</feature>
<evidence type="ECO:0000313" key="5">
    <source>
        <dbReference type="EMBL" id="QNL98662.1"/>
    </source>
</evidence>
<reference evidence="5 6" key="1">
    <citation type="submission" date="2020-08" db="EMBL/GenBank/DDBJ databases">
        <authorList>
            <person name="Liu C."/>
            <person name="Sun Q."/>
        </authorList>
    </citation>
    <scope>NUCLEOTIDE SEQUENCE [LARGE SCALE GENOMIC DNA]</scope>
    <source>
        <strain evidence="5 6">NSJ-4</strain>
    </source>
</reference>
<dbReference type="Gene3D" id="2.30.110.10">
    <property type="entry name" value="Electron Transport, Fmn-binding Protein, Chain A"/>
    <property type="match status" value="1"/>
</dbReference>
<dbReference type="SUPFAM" id="SSF50475">
    <property type="entry name" value="FMN-binding split barrel"/>
    <property type="match status" value="1"/>
</dbReference>
<dbReference type="RefSeq" id="WP_021985056.1">
    <property type="nucleotide sequence ID" value="NZ_CP060632.1"/>
</dbReference>
<evidence type="ECO:0000256" key="1">
    <source>
        <dbReference type="ARBA" id="ARBA00001917"/>
    </source>
</evidence>
<dbReference type="Proteomes" id="UP000515819">
    <property type="component" value="Chromosome"/>
</dbReference>
<evidence type="ECO:0000256" key="2">
    <source>
        <dbReference type="ARBA" id="ARBA00022630"/>
    </source>
</evidence>
<evidence type="ECO:0000259" key="4">
    <source>
        <dbReference type="SMART" id="SM00903"/>
    </source>
</evidence>
<comment type="similarity">
    <text evidence="3">Belongs to the flavoredoxin family.</text>
</comment>
<keyword evidence="2" id="KW-0285">Flavoprotein</keyword>
<dbReference type="AlphaFoldDB" id="A0A7G9FJD1"/>